<feature type="domain" description="EGF-like" evidence="5">
    <location>
        <begin position="318"/>
        <end position="355"/>
    </location>
</feature>
<keyword evidence="1" id="KW-0245">EGF-like domain</keyword>
<feature type="domain" description="SEA" evidence="4">
    <location>
        <begin position="208"/>
        <end position="321"/>
    </location>
</feature>
<keyword evidence="3" id="KW-0812">Transmembrane</keyword>
<evidence type="ECO:0000256" key="3">
    <source>
        <dbReference type="SAM" id="Phobius"/>
    </source>
</evidence>
<dbReference type="InterPro" id="IPR000742">
    <property type="entry name" value="EGF"/>
</dbReference>
<evidence type="ECO:0000256" key="1">
    <source>
        <dbReference type="PROSITE-ProRule" id="PRU00076"/>
    </source>
</evidence>
<feature type="compositionally biased region" description="Low complexity" evidence="2">
    <location>
        <begin position="21"/>
        <end position="68"/>
    </location>
</feature>
<dbReference type="Pfam" id="PF00008">
    <property type="entry name" value="EGF"/>
    <property type="match status" value="1"/>
</dbReference>
<evidence type="ECO:0000256" key="2">
    <source>
        <dbReference type="SAM" id="MobiDB-lite"/>
    </source>
</evidence>
<organism evidence="6 7">
    <name type="scientific">Megalops atlanticus</name>
    <name type="common">Tarpon</name>
    <name type="synonym">Clupea gigantea</name>
    <dbReference type="NCBI Taxonomy" id="7932"/>
    <lineage>
        <taxon>Eukaryota</taxon>
        <taxon>Metazoa</taxon>
        <taxon>Chordata</taxon>
        <taxon>Craniata</taxon>
        <taxon>Vertebrata</taxon>
        <taxon>Euteleostomi</taxon>
        <taxon>Actinopterygii</taxon>
        <taxon>Neopterygii</taxon>
        <taxon>Teleostei</taxon>
        <taxon>Elopiformes</taxon>
        <taxon>Megalopidae</taxon>
        <taxon>Megalops</taxon>
    </lineage>
</organism>
<dbReference type="InterPro" id="IPR000082">
    <property type="entry name" value="SEA_dom"/>
</dbReference>
<dbReference type="SMART" id="SM00181">
    <property type="entry name" value="EGF"/>
    <property type="match status" value="2"/>
</dbReference>
<keyword evidence="7" id="KW-1185">Reference proteome</keyword>
<dbReference type="Gene3D" id="2.10.25.10">
    <property type="entry name" value="Laminin"/>
    <property type="match status" value="1"/>
</dbReference>
<dbReference type="AlphaFoldDB" id="A0A9D3Q055"/>
<dbReference type="PROSITE" id="PS50026">
    <property type="entry name" value="EGF_3"/>
    <property type="match status" value="2"/>
</dbReference>
<evidence type="ECO:0000259" key="5">
    <source>
        <dbReference type="PROSITE" id="PS50026"/>
    </source>
</evidence>
<dbReference type="Proteomes" id="UP001046870">
    <property type="component" value="Chromosome 9"/>
</dbReference>
<feature type="domain" description="EGF-like" evidence="5">
    <location>
        <begin position="365"/>
        <end position="401"/>
    </location>
</feature>
<feature type="compositionally biased region" description="Polar residues" evidence="2">
    <location>
        <begin position="1"/>
        <end position="13"/>
    </location>
</feature>
<reference evidence="6" key="1">
    <citation type="submission" date="2021-01" db="EMBL/GenBank/DDBJ databases">
        <authorList>
            <person name="Zahm M."/>
            <person name="Roques C."/>
            <person name="Cabau C."/>
            <person name="Klopp C."/>
            <person name="Donnadieu C."/>
            <person name="Jouanno E."/>
            <person name="Lampietro C."/>
            <person name="Louis A."/>
            <person name="Herpin A."/>
            <person name="Echchiki A."/>
            <person name="Berthelot C."/>
            <person name="Parey E."/>
            <person name="Roest-Crollius H."/>
            <person name="Braasch I."/>
            <person name="Postlethwait J."/>
            <person name="Bobe J."/>
            <person name="Montfort J."/>
            <person name="Bouchez O."/>
            <person name="Begum T."/>
            <person name="Mejri S."/>
            <person name="Adams A."/>
            <person name="Chen W.-J."/>
            <person name="Guiguen Y."/>
        </authorList>
    </citation>
    <scope>NUCLEOTIDE SEQUENCE</scope>
    <source>
        <strain evidence="6">YG-15Mar2019-1</strain>
        <tissue evidence="6">Brain</tissue>
    </source>
</reference>
<proteinExistence type="predicted"/>
<dbReference type="OrthoDB" id="10040649at2759"/>
<accession>A0A9D3Q055</accession>
<keyword evidence="3" id="KW-0472">Membrane</keyword>
<feature type="disulfide bond" evidence="1">
    <location>
        <begin position="369"/>
        <end position="379"/>
    </location>
</feature>
<gene>
    <name evidence="6" type="ORF">MATL_G00123200</name>
</gene>
<dbReference type="Pfam" id="PF01390">
    <property type="entry name" value="SEA"/>
    <property type="match status" value="1"/>
</dbReference>
<dbReference type="GO" id="GO:0071944">
    <property type="term" value="C:cell periphery"/>
    <property type="evidence" value="ECO:0007669"/>
    <property type="project" value="UniProtKB-ARBA"/>
</dbReference>
<keyword evidence="3" id="KW-1133">Transmembrane helix</keyword>
<feature type="transmembrane region" description="Helical" evidence="3">
    <location>
        <begin position="557"/>
        <end position="579"/>
    </location>
</feature>
<feature type="region of interest" description="Disordered" evidence="2">
    <location>
        <begin position="1"/>
        <end position="68"/>
    </location>
</feature>
<comment type="caution">
    <text evidence="6">The sequence shown here is derived from an EMBL/GenBank/DDBJ whole genome shotgun (WGS) entry which is preliminary data.</text>
</comment>
<dbReference type="EMBL" id="JAFDVH010000009">
    <property type="protein sequence ID" value="KAG7471307.1"/>
    <property type="molecule type" value="Genomic_DNA"/>
</dbReference>
<evidence type="ECO:0000313" key="6">
    <source>
        <dbReference type="EMBL" id="KAG7471307.1"/>
    </source>
</evidence>
<dbReference type="CDD" id="cd00053">
    <property type="entry name" value="EGF"/>
    <property type="match status" value="1"/>
</dbReference>
<protein>
    <submittedName>
        <fullName evidence="6">Uncharacterized protein</fullName>
    </submittedName>
</protein>
<sequence length="612" mass="66322">MTELTTLDNKYSDSTTEKKSSQTTAETTSQTEAMSTLPVFTSMTSSTHASSTETTAGSSSTSSQSSPTVNVSTTIIATTPPVITTAPLATTSLSTTSEVPLLTTTRTTPPAVTTAQSTTPACVGSRVVDIRLEAVPSTVISVSWSVKNPVPQMEYTVKLSYNSSTIQKVTTERKMEYTNVLPAVTYTLIIEYPFCGKRENATMNITTVAKIYESYTRIPGEEFVPEFKNQSSTEFKKFVARFINEVEENLPPEYRELINANKMRVVVKEIRKGSVIVDFDLVTSVTVDLTTSNIQANVISALNKSALGIDLNQTAVTEADACKRDPICSENAQCVTVGPTYTCHCNPNFIDKNPQVPGTDCQRSTTDPCEGSCSSLAQCIATPPSGHQCQCYKGLIDENPSNPGKICKDPVGCFSEGTDLCSSRNTCLKSKSVCSLGNVFKSTVELKSWVFAPALYDPTSDDWLYLSLNFTLTVVKSMRDLLSDDTFDLSIVGFKKGSIVVRLVCGFSGDKAEEETTLQTALQDAVHKNLDNSAVVTVEKIAGLEEGLSQGWRVATIVLGVLLGFVLLVIIVIALTFILRRRTNNSYQVQIGKRNGDLVPTGANGLYNYNYA</sequence>
<keyword evidence="1" id="KW-1015">Disulfide bond</keyword>
<name>A0A9D3Q055_MEGAT</name>
<dbReference type="PROSITE" id="PS50024">
    <property type="entry name" value="SEA"/>
    <property type="match status" value="1"/>
</dbReference>
<evidence type="ECO:0000259" key="4">
    <source>
        <dbReference type="PROSITE" id="PS50024"/>
    </source>
</evidence>
<comment type="caution">
    <text evidence="1">Lacks conserved residue(s) required for the propagation of feature annotation.</text>
</comment>
<evidence type="ECO:0000313" key="7">
    <source>
        <dbReference type="Proteomes" id="UP001046870"/>
    </source>
</evidence>